<gene>
    <name evidence="1" type="ordered locus">Ornrh_1820</name>
</gene>
<name>I4A1Y5_ORNRL</name>
<dbReference type="KEGG" id="orh:Ornrh_1820"/>
<accession>I4A1Y5</accession>
<dbReference type="GeneID" id="97258425"/>
<reference evidence="1 2" key="1">
    <citation type="submission" date="2012-06" db="EMBL/GenBank/DDBJ databases">
        <title>The complete genome of Ornithobacterium rhinotracheale DSM 15997.</title>
        <authorList>
            <consortium name="US DOE Joint Genome Institute (JGI-PGF)"/>
            <person name="Lucas S."/>
            <person name="Copeland A."/>
            <person name="Lapidus A."/>
            <person name="Goodwin L."/>
            <person name="Pitluck S."/>
            <person name="Peters L."/>
            <person name="Mikhailova N."/>
            <person name="Teshima H."/>
            <person name="Kyrpides N."/>
            <person name="Mavromatis K."/>
            <person name="Pagani I."/>
            <person name="Ivanova N."/>
            <person name="Ovchinnikova G."/>
            <person name="Zeytun A."/>
            <person name="Detter J.C."/>
            <person name="Han C."/>
            <person name="Land M."/>
            <person name="Hauser L."/>
            <person name="Markowitz V."/>
            <person name="Cheng J.-F."/>
            <person name="Hugenholtz P."/>
            <person name="Woyke T."/>
            <person name="Wu D."/>
            <person name="Lang E."/>
            <person name="Kopitz M."/>
            <person name="Brambilla E."/>
            <person name="Klenk H.-P."/>
            <person name="Eisen J.A."/>
        </authorList>
    </citation>
    <scope>NUCLEOTIDE SEQUENCE [LARGE SCALE GENOMIC DNA]</scope>
    <source>
        <strain evidence="2">ATCC 51463 / DSM 15997 / CCUG 23171 / LMG 9086</strain>
    </source>
</reference>
<protein>
    <submittedName>
        <fullName evidence="1">Uncharacterized protein</fullName>
    </submittedName>
</protein>
<dbReference type="RefSeq" id="WP_014791491.1">
    <property type="nucleotide sequence ID" value="NC_018016.1"/>
</dbReference>
<dbReference type="EMBL" id="CP003283">
    <property type="protein sequence ID" value="AFL97969.1"/>
    <property type="molecule type" value="Genomic_DNA"/>
</dbReference>
<evidence type="ECO:0000313" key="2">
    <source>
        <dbReference type="Proteomes" id="UP000006051"/>
    </source>
</evidence>
<evidence type="ECO:0000313" key="1">
    <source>
        <dbReference type="EMBL" id="AFL97969.1"/>
    </source>
</evidence>
<dbReference type="Proteomes" id="UP000006051">
    <property type="component" value="Chromosome"/>
</dbReference>
<dbReference type="STRING" id="867902.Ornrh_1820"/>
<dbReference type="HOGENOM" id="CLU_1439744_0_0_10"/>
<sequence length="188" mass="21417">MADISVPVEGTLLYVEDVQYDGVNEKVSKIDEKGYYFYNGRRWVKFSDPHGERALWWHLGMGVPAWEQLGREPIFYFSHGLIKGKGNKISLYGDFYNVETGSPILCESYQGAGLPLLKVRANYAEVVAPAQDIMKYLQGEKEFLVKKEEVESLHANYEVYSDRTKVMTGCANRSDLMVRLGNLIAVKY</sequence>
<keyword evidence="2" id="KW-1185">Reference proteome</keyword>
<dbReference type="AlphaFoldDB" id="I4A1Y5"/>
<organism evidence="1 2">
    <name type="scientific">Ornithobacterium rhinotracheale (strain ATCC 51463 / DSM 15997 / CCUG 23171 / CIP 104009 / LMG 9086)</name>
    <dbReference type="NCBI Taxonomy" id="867902"/>
    <lineage>
        <taxon>Bacteria</taxon>
        <taxon>Pseudomonadati</taxon>
        <taxon>Bacteroidota</taxon>
        <taxon>Flavobacteriia</taxon>
        <taxon>Flavobacteriales</taxon>
        <taxon>Weeksellaceae</taxon>
        <taxon>Ornithobacterium</taxon>
    </lineage>
</organism>
<proteinExistence type="predicted"/>
<dbReference type="GeneID" id="71569873"/>